<sequence length="142" mass="15352">MGQSPQGGKTMSTLDLLLTIDSEKLKRPTKQVEIKRLSELVSQPVVFTVQAITFDEMNEIQDITAGKGADGSKMVPLFTVLKGVVEPSLKDSTLLGRFNVSTPKELLDSGKLLLPGEVMELYEQISGLSGFGEGKVIELKNG</sequence>
<protein>
    <recommendedName>
        <fullName evidence="3">XkdN-like protein</fullName>
    </recommendedName>
</protein>
<dbReference type="InterPro" id="IPR038559">
    <property type="entry name" value="XkdN-like_sf"/>
</dbReference>
<comment type="caution">
    <text evidence="1">The sequence shown here is derived from an EMBL/GenBank/DDBJ whole genome shotgun (WGS) entry which is preliminary data.</text>
</comment>
<dbReference type="InterPro" id="IPR014986">
    <property type="entry name" value="XkdN-like"/>
</dbReference>
<proteinExistence type="predicted"/>
<evidence type="ECO:0000313" key="2">
    <source>
        <dbReference type="Proteomes" id="UP000028123"/>
    </source>
</evidence>
<dbReference type="eggNOG" id="ENOG503075Q">
    <property type="taxonomic scope" value="Bacteria"/>
</dbReference>
<gene>
    <name evidence="1" type="ORF">ET33_02335</name>
</gene>
<dbReference type="Proteomes" id="UP000028123">
    <property type="component" value="Unassembled WGS sequence"/>
</dbReference>
<keyword evidence="2" id="KW-1185">Reference proteome</keyword>
<evidence type="ECO:0000313" key="1">
    <source>
        <dbReference type="EMBL" id="KEQ25580.1"/>
    </source>
</evidence>
<name>A0A081P4F7_9BACL</name>
<accession>A0A081P4F7</accession>
<dbReference type="AlphaFoldDB" id="A0A081P4F7"/>
<organism evidence="1 2">
    <name type="scientific">Paenibacillus tyrfis</name>
    <dbReference type="NCBI Taxonomy" id="1501230"/>
    <lineage>
        <taxon>Bacteria</taxon>
        <taxon>Bacillati</taxon>
        <taxon>Bacillota</taxon>
        <taxon>Bacilli</taxon>
        <taxon>Bacillales</taxon>
        <taxon>Paenibacillaceae</taxon>
        <taxon>Paenibacillus</taxon>
    </lineage>
</organism>
<dbReference type="EMBL" id="JNVM01000010">
    <property type="protein sequence ID" value="KEQ25580.1"/>
    <property type="molecule type" value="Genomic_DNA"/>
</dbReference>
<dbReference type="Gene3D" id="3.30.2220.30">
    <property type="match status" value="1"/>
</dbReference>
<dbReference type="Pfam" id="PF08890">
    <property type="entry name" value="Phage_TAC_5"/>
    <property type="match status" value="1"/>
</dbReference>
<evidence type="ECO:0008006" key="3">
    <source>
        <dbReference type="Google" id="ProtNLM"/>
    </source>
</evidence>
<reference evidence="1 2" key="1">
    <citation type="submission" date="2014-06" db="EMBL/GenBank/DDBJ databases">
        <title>Draft genome sequence of Paenibacillus sp. MSt1.</title>
        <authorList>
            <person name="Aw Y.K."/>
            <person name="Ong K.S."/>
            <person name="Gan H.M."/>
            <person name="Lee S.M."/>
        </authorList>
    </citation>
    <scope>NUCLEOTIDE SEQUENCE [LARGE SCALE GENOMIC DNA]</scope>
    <source>
        <strain evidence="1 2">MSt1</strain>
    </source>
</reference>